<dbReference type="AlphaFoldDB" id="A0A4Q2IZC6"/>
<reference evidence="2 3" key="1">
    <citation type="submission" date="2019-01" db="EMBL/GenBank/DDBJ databases">
        <title>Sphingomonas mucosissima sp. nov. and Sphingomonas desiccabilis sp. nov., from biological soil crusts in the Colorado Plateau, USA.</title>
        <authorList>
            <person name="Zhu D."/>
        </authorList>
    </citation>
    <scope>NUCLEOTIDE SEQUENCE [LARGE SCALE GENOMIC DNA]</scope>
    <source>
        <strain evidence="2 3">CP1D</strain>
    </source>
</reference>
<dbReference type="InterPro" id="IPR007345">
    <property type="entry name" value="Polysacch_pyruvyl_Trfase"/>
</dbReference>
<name>A0A4Q2IZC6_9SPHN</name>
<comment type="caution">
    <text evidence="2">The sequence shown here is derived from an EMBL/GenBank/DDBJ whole genome shotgun (WGS) entry which is preliminary data.</text>
</comment>
<protein>
    <recommendedName>
        <fullName evidence="1">Polysaccharide pyruvyl transferase domain-containing protein</fullName>
    </recommendedName>
</protein>
<evidence type="ECO:0000313" key="3">
    <source>
        <dbReference type="Proteomes" id="UP000292347"/>
    </source>
</evidence>
<proteinExistence type="predicted"/>
<organism evidence="2 3">
    <name type="scientific">Sphingomonas desiccabilis</name>
    <dbReference type="NCBI Taxonomy" id="429134"/>
    <lineage>
        <taxon>Bacteria</taxon>
        <taxon>Pseudomonadati</taxon>
        <taxon>Pseudomonadota</taxon>
        <taxon>Alphaproteobacteria</taxon>
        <taxon>Sphingomonadales</taxon>
        <taxon>Sphingomonadaceae</taxon>
        <taxon>Sphingomonas</taxon>
    </lineage>
</organism>
<evidence type="ECO:0000313" key="2">
    <source>
        <dbReference type="EMBL" id="RXZ34700.1"/>
    </source>
</evidence>
<evidence type="ECO:0000259" key="1">
    <source>
        <dbReference type="Pfam" id="PF04230"/>
    </source>
</evidence>
<dbReference type="Pfam" id="PF04230">
    <property type="entry name" value="PS_pyruv_trans"/>
    <property type="match status" value="1"/>
</dbReference>
<dbReference type="Proteomes" id="UP000292347">
    <property type="component" value="Unassembled WGS sequence"/>
</dbReference>
<dbReference type="EMBL" id="SDPT01000001">
    <property type="protein sequence ID" value="RXZ34700.1"/>
    <property type="molecule type" value="Genomic_DNA"/>
</dbReference>
<accession>A0A4Q2IZC6</accession>
<feature type="domain" description="Polysaccharide pyruvyl transferase" evidence="1">
    <location>
        <begin position="278"/>
        <end position="514"/>
    </location>
</feature>
<gene>
    <name evidence="2" type="ORF">EO081_03255</name>
</gene>
<keyword evidence="3" id="KW-1185">Reference proteome</keyword>
<sequence>MSLDALLGKKLHTPGNAVQFGVDGASPLPLLRGLGWTVGFSRAHPETAADARMLYKLEEAAAQDENGCRIALQLGIQRFDAAERALVDEIFDALPLGALLVLEVDIDRKRTLLAKQLGEATAALQHVASLSGARIDAARPVLNAYWIVAEKTAKIEKQQAAKALKALKRWQRLAALGKLSQPLASALDAGWRLAAQLRRPEVARYRAVNLMLERRYKKQSTQARTSGRPPIMHLGVHVAANAGDAVLFEAVRSAFDVPADIGWDLKNVRDPVDEALIARINRGSGLVIGGGGLFLVDNSTSAISGWQWPVPTPLLKQIEAPIAVFAVGYNRFRGQVEFPEVFVESLQLLVEKSGFVGIRNRGSMEALRGYLPQHLADKLVYQPCTTTVMSYLNMPRAARPPKRDDRPTFVLNAAFDRFGLRLKGREAPTLGGMAAMARRAADRGWRVILVGHVFDDEAVAPYLDQAGVPYEVRHFTGVSTAEILSFYESVDLVAGMRGHAQMIPFGMGTPIISLVAHDKMQWFLDDIGHSDWGVEFDSPDVRDRMVAAFDAAADNIDLRRQQVAAARETLWKITQTNLATIRDVFGYKPATGSGDLS</sequence>